<comment type="caution">
    <text evidence="9">The sequence shown here is derived from an EMBL/GenBank/DDBJ whole genome shotgun (WGS) entry which is preliminary data.</text>
</comment>
<protein>
    <submittedName>
        <fullName evidence="9">Peptide/nickel transport system permease protein</fullName>
    </submittedName>
</protein>
<proteinExistence type="inferred from homology"/>
<feature type="transmembrane region" description="Helical" evidence="7">
    <location>
        <begin position="99"/>
        <end position="124"/>
    </location>
</feature>
<evidence type="ECO:0000256" key="7">
    <source>
        <dbReference type="RuleBase" id="RU363032"/>
    </source>
</evidence>
<dbReference type="RefSeq" id="WP_132879513.1">
    <property type="nucleotide sequence ID" value="NZ_SLXQ01000013.1"/>
</dbReference>
<feature type="transmembrane region" description="Helical" evidence="7">
    <location>
        <begin position="283"/>
        <end position="309"/>
    </location>
</feature>
<dbReference type="SUPFAM" id="SSF161098">
    <property type="entry name" value="MetI-like"/>
    <property type="match status" value="1"/>
</dbReference>
<dbReference type="InterPro" id="IPR035906">
    <property type="entry name" value="MetI-like_sf"/>
</dbReference>
<reference evidence="9 10" key="1">
    <citation type="submission" date="2019-03" db="EMBL/GenBank/DDBJ databases">
        <title>Genomic Encyclopedia of Type Strains, Phase IV (KMG-IV): sequencing the most valuable type-strain genomes for metagenomic binning, comparative biology and taxonomic classification.</title>
        <authorList>
            <person name="Goeker M."/>
        </authorList>
    </citation>
    <scope>NUCLEOTIDE SEQUENCE [LARGE SCALE GENOMIC DNA]</scope>
    <source>
        <strain evidence="9 10">DSM 45765</strain>
    </source>
</reference>
<keyword evidence="2 7" id="KW-0813">Transport</keyword>
<keyword evidence="3" id="KW-1003">Cell membrane</keyword>
<dbReference type="InterPro" id="IPR000515">
    <property type="entry name" value="MetI-like"/>
</dbReference>
<keyword evidence="5 7" id="KW-1133">Transmembrane helix</keyword>
<evidence type="ECO:0000256" key="3">
    <source>
        <dbReference type="ARBA" id="ARBA00022475"/>
    </source>
</evidence>
<dbReference type="PROSITE" id="PS50928">
    <property type="entry name" value="ABC_TM1"/>
    <property type="match status" value="1"/>
</dbReference>
<dbReference type="Proteomes" id="UP000294911">
    <property type="component" value="Unassembled WGS sequence"/>
</dbReference>
<comment type="similarity">
    <text evidence="7">Belongs to the binding-protein-dependent transport system permease family.</text>
</comment>
<evidence type="ECO:0000256" key="4">
    <source>
        <dbReference type="ARBA" id="ARBA00022692"/>
    </source>
</evidence>
<dbReference type="CDD" id="cd06261">
    <property type="entry name" value="TM_PBP2"/>
    <property type="match status" value="1"/>
</dbReference>
<name>A0A4R2QDU7_9PSEU</name>
<gene>
    <name evidence="9" type="ORF">EV191_11386</name>
</gene>
<feature type="transmembrane region" description="Helical" evidence="7">
    <location>
        <begin position="136"/>
        <end position="163"/>
    </location>
</feature>
<dbReference type="Gene3D" id="1.10.3720.10">
    <property type="entry name" value="MetI-like"/>
    <property type="match status" value="1"/>
</dbReference>
<dbReference type="InterPro" id="IPR045621">
    <property type="entry name" value="BPD_transp_1_N"/>
</dbReference>
<feature type="transmembrane region" description="Helical" evidence="7">
    <location>
        <begin position="183"/>
        <end position="202"/>
    </location>
</feature>
<sequence length="318" mass="34575">MTEYVIRRLLYGLLVVFLVTVFVFLALRLIPGDVVRLQLADAPGVTEEQVDRLAAELGLNQPLFTQLGTFLADAVRGDFGQSFQDGEQVTTLIGERLPITLQLGAMAVLFGVLAGIPLGVLSAVRRNSWLDQSLRLVSVAGISIPNFWLGLLMVTYLALLFTWSPPLVYQGPTEDLSSNLVHLALPALALGTSTMASIARMLRSSLLEVLHSNFIRTVRAKGASELRVIGKHAMRNSVVPVFSILGLQVGHILGGTVILESIFGIPGMGMLIFESVQMRDYPVVLGCVVVYGAVFVLINLIVDVCYGVIDPRIRYART</sequence>
<keyword evidence="6 7" id="KW-0472">Membrane</keyword>
<evidence type="ECO:0000313" key="9">
    <source>
        <dbReference type="EMBL" id="TCP46809.1"/>
    </source>
</evidence>
<keyword evidence="4 7" id="KW-0812">Transmembrane</keyword>
<organism evidence="9 10">
    <name type="scientific">Tamaricihabitans halophyticus</name>
    <dbReference type="NCBI Taxonomy" id="1262583"/>
    <lineage>
        <taxon>Bacteria</taxon>
        <taxon>Bacillati</taxon>
        <taxon>Actinomycetota</taxon>
        <taxon>Actinomycetes</taxon>
        <taxon>Pseudonocardiales</taxon>
        <taxon>Pseudonocardiaceae</taxon>
        <taxon>Tamaricihabitans</taxon>
    </lineage>
</organism>
<feature type="domain" description="ABC transmembrane type-1" evidence="8">
    <location>
        <begin position="97"/>
        <end position="306"/>
    </location>
</feature>
<evidence type="ECO:0000259" key="8">
    <source>
        <dbReference type="PROSITE" id="PS50928"/>
    </source>
</evidence>
<evidence type="ECO:0000256" key="1">
    <source>
        <dbReference type="ARBA" id="ARBA00004651"/>
    </source>
</evidence>
<evidence type="ECO:0000256" key="2">
    <source>
        <dbReference type="ARBA" id="ARBA00022448"/>
    </source>
</evidence>
<comment type="subcellular location">
    <subcellularLocation>
        <location evidence="1 7">Cell membrane</location>
        <topology evidence="1 7">Multi-pass membrane protein</topology>
    </subcellularLocation>
</comment>
<dbReference type="OrthoDB" id="9778910at2"/>
<feature type="transmembrane region" description="Helical" evidence="7">
    <location>
        <begin position="9"/>
        <end position="30"/>
    </location>
</feature>
<evidence type="ECO:0000313" key="10">
    <source>
        <dbReference type="Proteomes" id="UP000294911"/>
    </source>
</evidence>
<evidence type="ECO:0000256" key="6">
    <source>
        <dbReference type="ARBA" id="ARBA00023136"/>
    </source>
</evidence>
<dbReference type="Pfam" id="PF00528">
    <property type="entry name" value="BPD_transp_1"/>
    <property type="match status" value="1"/>
</dbReference>
<dbReference type="EMBL" id="SLXQ01000013">
    <property type="protein sequence ID" value="TCP46809.1"/>
    <property type="molecule type" value="Genomic_DNA"/>
</dbReference>
<accession>A0A4R2QDU7</accession>
<dbReference type="Pfam" id="PF19300">
    <property type="entry name" value="BPD_transp_1_N"/>
    <property type="match status" value="1"/>
</dbReference>
<dbReference type="PANTHER" id="PTHR43163">
    <property type="entry name" value="DIPEPTIDE TRANSPORT SYSTEM PERMEASE PROTEIN DPPB-RELATED"/>
    <property type="match status" value="1"/>
</dbReference>
<evidence type="ECO:0000256" key="5">
    <source>
        <dbReference type="ARBA" id="ARBA00022989"/>
    </source>
</evidence>
<keyword evidence="10" id="KW-1185">Reference proteome</keyword>
<dbReference type="AlphaFoldDB" id="A0A4R2QDU7"/>
<dbReference type="GO" id="GO:0055085">
    <property type="term" value="P:transmembrane transport"/>
    <property type="evidence" value="ECO:0007669"/>
    <property type="project" value="InterPro"/>
</dbReference>
<dbReference type="PANTHER" id="PTHR43163:SF6">
    <property type="entry name" value="DIPEPTIDE TRANSPORT SYSTEM PERMEASE PROTEIN DPPB-RELATED"/>
    <property type="match status" value="1"/>
</dbReference>
<feature type="transmembrane region" description="Helical" evidence="7">
    <location>
        <begin position="241"/>
        <end position="263"/>
    </location>
</feature>
<dbReference type="GO" id="GO:0005886">
    <property type="term" value="C:plasma membrane"/>
    <property type="evidence" value="ECO:0007669"/>
    <property type="project" value="UniProtKB-SubCell"/>
</dbReference>